<dbReference type="RefSeq" id="XP_066708206.1">
    <property type="nucleotide sequence ID" value="XM_066866530.1"/>
</dbReference>
<dbReference type="InterPro" id="IPR013087">
    <property type="entry name" value="Znf_C2H2_type"/>
</dbReference>
<dbReference type="PANTHER" id="PTHR37535">
    <property type="entry name" value="FLUG DOMAIN PROTEIN"/>
    <property type="match status" value="1"/>
</dbReference>
<dbReference type="PROSITE" id="PS50013">
    <property type="entry name" value="CHROMO_2"/>
    <property type="match status" value="2"/>
</dbReference>
<reference evidence="3 4" key="1">
    <citation type="submission" date="2023-01" db="EMBL/GenBank/DDBJ databases">
        <title>Analysis of 21 Apiospora genomes using comparative genomics revels a genus with tremendous synthesis potential of carbohydrate active enzymes and secondary metabolites.</title>
        <authorList>
            <person name="Sorensen T."/>
        </authorList>
    </citation>
    <scope>NUCLEOTIDE SEQUENCE [LARGE SCALE GENOMIC DNA]</scope>
    <source>
        <strain evidence="3 4">CBS 135458</strain>
    </source>
</reference>
<comment type="subunit">
    <text evidence="1">Component of the NuA4 histone acetyltransferase complex.</text>
</comment>
<dbReference type="InterPro" id="IPR011010">
    <property type="entry name" value="DNA_brk_join_enz"/>
</dbReference>
<dbReference type="InterPro" id="IPR023780">
    <property type="entry name" value="Chromo_domain"/>
</dbReference>
<protein>
    <recommendedName>
        <fullName evidence="2">Chromo domain-containing protein</fullName>
    </recommendedName>
</protein>
<dbReference type="SUPFAM" id="SSF54160">
    <property type="entry name" value="Chromo domain-like"/>
    <property type="match status" value="2"/>
</dbReference>
<gene>
    <name evidence="3" type="ORF">PG994_015121</name>
</gene>
<dbReference type="InterPro" id="IPR016197">
    <property type="entry name" value="Chromo-like_dom_sf"/>
</dbReference>
<dbReference type="InterPro" id="IPR021842">
    <property type="entry name" value="DUF3435"/>
</dbReference>
<feature type="domain" description="Chromo" evidence="2">
    <location>
        <begin position="827"/>
        <end position="872"/>
    </location>
</feature>
<organism evidence="3 4">
    <name type="scientific">Apiospora phragmitis</name>
    <dbReference type="NCBI Taxonomy" id="2905665"/>
    <lineage>
        <taxon>Eukaryota</taxon>
        <taxon>Fungi</taxon>
        <taxon>Dikarya</taxon>
        <taxon>Ascomycota</taxon>
        <taxon>Pezizomycotina</taxon>
        <taxon>Sordariomycetes</taxon>
        <taxon>Xylariomycetidae</taxon>
        <taxon>Amphisphaeriales</taxon>
        <taxon>Apiosporaceae</taxon>
        <taxon>Apiospora</taxon>
    </lineage>
</organism>
<dbReference type="PROSITE" id="PS00028">
    <property type="entry name" value="ZINC_FINGER_C2H2_1"/>
    <property type="match status" value="1"/>
</dbReference>
<dbReference type="SMART" id="SM00298">
    <property type="entry name" value="CHROMO"/>
    <property type="match status" value="2"/>
</dbReference>
<dbReference type="Gene3D" id="2.40.50.40">
    <property type="match status" value="2"/>
</dbReference>
<dbReference type="PANTHER" id="PTHR37535:SF3">
    <property type="entry name" value="FLUG DOMAIN-CONTAINING PROTEIN"/>
    <property type="match status" value="1"/>
</dbReference>
<evidence type="ECO:0000313" key="4">
    <source>
        <dbReference type="Proteomes" id="UP001480595"/>
    </source>
</evidence>
<keyword evidence="4" id="KW-1185">Reference proteome</keyword>
<dbReference type="SUPFAM" id="SSF56349">
    <property type="entry name" value="DNA breaking-rejoining enzymes"/>
    <property type="match status" value="1"/>
</dbReference>
<dbReference type="EMBL" id="JAQQWL010000016">
    <property type="protein sequence ID" value="KAK8038354.1"/>
    <property type="molecule type" value="Genomic_DNA"/>
</dbReference>
<dbReference type="Pfam" id="PF00385">
    <property type="entry name" value="Chromo"/>
    <property type="match status" value="2"/>
</dbReference>
<proteinExistence type="predicted"/>
<name>A0ABR1SVL0_9PEZI</name>
<evidence type="ECO:0000256" key="1">
    <source>
        <dbReference type="ARBA" id="ARBA00011353"/>
    </source>
</evidence>
<comment type="caution">
    <text evidence="3">The sequence shown here is derived from an EMBL/GenBank/DDBJ whole genome shotgun (WGS) entry which is preliminary data.</text>
</comment>
<dbReference type="CDD" id="cd00024">
    <property type="entry name" value="CD_CSD"/>
    <property type="match status" value="1"/>
</dbReference>
<dbReference type="InterPro" id="IPR000953">
    <property type="entry name" value="Chromo/chromo_shadow_dom"/>
</dbReference>
<sequence>MTSSNRRREFDIEAALDHAIRNGLSERSSIDNHVVRKKLQLKSKEAYEREMKIWEAYVESDPREMRTMKHFTEVVGMITPGRLDKTGKATTWSVRNKMRRFYNMWERDYKVSIPEEVKLSVAPYVDGELADKLGLSREKRRPTFLTIANYVHLQEQLWTRDHYDYDIICMIGWKDGEPEFKIDFKREHTKGMQDTPKKPEHPLAERIEGEDGPPPLFAQPILHWLANFLSTQAFRDFRTVDQILALTPRPGESYRILEWADDKLDHPVFPEWSAEGPKDKPKSPKSWGTQASAWAVRAGFPAGMGLHASRREALIKVDDNGYSMGQVMKFAAHRNPRTLVGHYLADMTNVDGTASFLGLKPRRDLTEDFRSASMRRDPNLPSVLPAKLREALQSQPDYSEATSQIKALSYEIDTVGLEEDRKHLIAQRDQLYKQRSQLVTDALETYQQNYSRVSHSGGEQEAKDWRRVQFDRVRHMMPERGRLAVSLSNRAAPRSDTWVAALHDLIALRTDDCRVAYQETLRPSNGCCPTAFCGQEMERIPVAKRWKHVYDCSRRFYYQKHGSAEFCFLCSSWITGRQGWENHCQRHLDSGAFPPRCNPVTFRHAVACAGYCPACLRNTLLPASQRMRQFLDLPSWKRHISRCVSESIASQEDSVSIPCLYLSCSSVFVCRSDLVYHLDDAHGIEGLTVKVEEKWTPIQEDLSNRAEHHCRQSWSQEQQTLGQVTISAPKDDYGLYELSLNTSCLLPSGFPPDNMSNIATLEEVPDISSSTRGSAELSPIGEPHEDVLITGMLDPRLGEPSIGLEQSSLTETLSVSGTNQDSVTSDSAGENLVESVDIADVAMGIPGRTVWYLVKWQGFENKDNSWEVTVNISPDMVKDFDASFQGNDAGVELIDKRLRNGKSEYLVKWLGRSQKENSWLRAADIRKERIVEFERGFSGLREKAKKRHARKLQTRR</sequence>
<evidence type="ECO:0000313" key="3">
    <source>
        <dbReference type="EMBL" id="KAK8038354.1"/>
    </source>
</evidence>
<accession>A0ABR1SVL0</accession>
<evidence type="ECO:0000259" key="2">
    <source>
        <dbReference type="PROSITE" id="PS50013"/>
    </source>
</evidence>
<dbReference type="GeneID" id="92099593"/>
<dbReference type="Pfam" id="PF11917">
    <property type="entry name" value="DUF3435"/>
    <property type="match status" value="1"/>
</dbReference>
<feature type="domain" description="Chromo" evidence="2">
    <location>
        <begin position="888"/>
        <end position="932"/>
    </location>
</feature>
<dbReference type="Proteomes" id="UP001480595">
    <property type="component" value="Unassembled WGS sequence"/>
</dbReference>